<proteinExistence type="predicted"/>
<organism evidence="1 2">
    <name type="scientific">Kitasatospora kazusensis</name>
    <dbReference type="NCBI Taxonomy" id="407974"/>
    <lineage>
        <taxon>Bacteria</taxon>
        <taxon>Bacillati</taxon>
        <taxon>Actinomycetota</taxon>
        <taxon>Actinomycetes</taxon>
        <taxon>Kitasatosporales</taxon>
        <taxon>Streptomycetaceae</taxon>
        <taxon>Kitasatospora</taxon>
    </lineage>
</organism>
<keyword evidence="2" id="KW-1185">Reference proteome</keyword>
<sequence length="113" mass="12746">MGGRLLRLLRGGPWALGRWARRNGDGMTGGVVVEIEGVMAPTEFKKLGDAVAAVWESLRPLPLGWTQYEAYRYFFDTPGAEERVTEFLERDRCLTLTFAIAGRSHYVRVEVAR</sequence>
<accession>A0ABP5KPX7</accession>
<reference evidence="2" key="1">
    <citation type="journal article" date="2019" name="Int. J. Syst. Evol. Microbiol.">
        <title>The Global Catalogue of Microorganisms (GCM) 10K type strain sequencing project: providing services to taxonomists for standard genome sequencing and annotation.</title>
        <authorList>
            <consortium name="The Broad Institute Genomics Platform"/>
            <consortium name="The Broad Institute Genome Sequencing Center for Infectious Disease"/>
            <person name="Wu L."/>
            <person name="Ma J."/>
        </authorList>
    </citation>
    <scope>NUCLEOTIDE SEQUENCE [LARGE SCALE GENOMIC DNA]</scope>
    <source>
        <strain evidence="2">JCM 14560</strain>
    </source>
</reference>
<evidence type="ECO:0000313" key="2">
    <source>
        <dbReference type="Proteomes" id="UP001422759"/>
    </source>
</evidence>
<evidence type="ECO:0000313" key="1">
    <source>
        <dbReference type="EMBL" id="GAA2135615.1"/>
    </source>
</evidence>
<gene>
    <name evidence="1" type="ORF">GCM10009760_14360</name>
</gene>
<dbReference type="EMBL" id="BAAANT010000005">
    <property type="protein sequence ID" value="GAA2135615.1"/>
    <property type="molecule type" value="Genomic_DNA"/>
</dbReference>
<comment type="caution">
    <text evidence="1">The sequence shown here is derived from an EMBL/GenBank/DDBJ whole genome shotgun (WGS) entry which is preliminary data.</text>
</comment>
<protein>
    <submittedName>
        <fullName evidence="1">Uncharacterized protein</fullName>
    </submittedName>
</protein>
<dbReference type="Proteomes" id="UP001422759">
    <property type="component" value="Unassembled WGS sequence"/>
</dbReference>
<name>A0ABP5KPX7_9ACTN</name>
<dbReference type="RefSeq" id="WP_344461917.1">
    <property type="nucleotide sequence ID" value="NZ_BAAANT010000005.1"/>
</dbReference>